<dbReference type="InterPro" id="IPR023393">
    <property type="entry name" value="START-like_dom_sf"/>
</dbReference>
<dbReference type="Proteomes" id="UP000032066">
    <property type="component" value="Unassembled WGS sequence"/>
</dbReference>
<evidence type="ECO:0000313" key="2">
    <source>
        <dbReference type="Proteomes" id="UP000032066"/>
    </source>
</evidence>
<dbReference type="PATRIC" id="fig|2064.6.peg.1052"/>
<organism evidence="1 2">
    <name type="scientific">Kitasatospora griseola</name>
    <name type="common">Streptomyces griseolosporeus</name>
    <dbReference type="NCBI Taxonomy" id="2064"/>
    <lineage>
        <taxon>Bacteria</taxon>
        <taxon>Bacillati</taxon>
        <taxon>Actinomycetota</taxon>
        <taxon>Actinomycetes</taxon>
        <taxon>Kitasatosporales</taxon>
        <taxon>Streptomycetaceae</taxon>
        <taxon>Kitasatospora</taxon>
    </lineage>
</organism>
<dbReference type="Pfam" id="PF10604">
    <property type="entry name" value="Polyketide_cyc2"/>
    <property type="match status" value="1"/>
</dbReference>
<keyword evidence="2" id="KW-1185">Reference proteome</keyword>
<evidence type="ECO:0000313" key="1">
    <source>
        <dbReference type="EMBL" id="KIQ66775.1"/>
    </source>
</evidence>
<dbReference type="SUPFAM" id="SSF55961">
    <property type="entry name" value="Bet v1-like"/>
    <property type="match status" value="1"/>
</dbReference>
<proteinExistence type="predicted"/>
<dbReference type="STRING" id="2064.TR51_04750"/>
<protein>
    <submittedName>
        <fullName evidence="1">Activator of HSP90 ATPase</fullName>
    </submittedName>
</protein>
<dbReference type="InterPro" id="IPR019587">
    <property type="entry name" value="Polyketide_cyclase/dehydratase"/>
</dbReference>
<dbReference type="RefSeq" id="WP_043908208.1">
    <property type="nucleotide sequence ID" value="NZ_JXZB01000001.1"/>
</dbReference>
<name>A0A0D0NET2_KITGR</name>
<accession>A0A0D0NET2</accession>
<dbReference type="AlphaFoldDB" id="A0A0D0NET2"/>
<dbReference type="EMBL" id="JXZB01000001">
    <property type="protein sequence ID" value="KIQ66775.1"/>
    <property type="molecule type" value="Genomic_DNA"/>
</dbReference>
<dbReference type="OrthoDB" id="4618973at2"/>
<sequence length="164" mass="18027">MTRQWTLRESVTVHASAEAVYAALGDLQNLARWSPECIAIRRLGGGPVAEGTRFLGFNRKGLFLWFTDCRVTTARAAQEFAFRVSTFGLPVATWGYLVEPEGPGAVRVTEYWEDLRTGRGSRLTELLGRVFTGTRPTDRAAVNSAGMRATLARLRDAVEAAHPA</sequence>
<dbReference type="CDD" id="cd07812">
    <property type="entry name" value="SRPBCC"/>
    <property type="match status" value="1"/>
</dbReference>
<comment type="caution">
    <text evidence="1">The sequence shown here is derived from an EMBL/GenBank/DDBJ whole genome shotgun (WGS) entry which is preliminary data.</text>
</comment>
<dbReference type="Gene3D" id="3.30.530.20">
    <property type="match status" value="1"/>
</dbReference>
<reference evidence="1 2" key="1">
    <citation type="submission" date="2015-02" db="EMBL/GenBank/DDBJ databases">
        <title>Draft genome sequence of Kitasatospora griseola MF730-N6, a bafilomycin, terpentecin and satosporin producer.</title>
        <authorList>
            <person name="Arens J.C."/>
            <person name="Haltli B."/>
            <person name="Kerr R.G."/>
        </authorList>
    </citation>
    <scope>NUCLEOTIDE SEQUENCE [LARGE SCALE GENOMIC DNA]</scope>
    <source>
        <strain evidence="1 2">MF730-N6</strain>
    </source>
</reference>
<gene>
    <name evidence="1" type="ORF">TR51_04750</name>
</gene>